<dbReference type="EMBL" id="SEOQ01000404">
    <property type="protein sequence ID" value="TFY63671.1"/>
    <property type="molecule type" value="Genomic_DNA"/>
</dbReference>
<accession>A0A4Y9YQ55</accession>
<name>A0A4Y9YQ55_9AGAM</name>
<keyword evidence="2" id="KW-1185">Reference proteome</keyword>
<sequence>MDILRTVGEAHIGPVGRLTLAHSKKLLPSAKSRGKGTPRSSLKSYTHGGVLATVPLIGIRHTKLDEQNGAIIAFSSL</sequence>
<reference evidence="1 2" key="1">
    <citation type="submission" date="2019-02" db="EMBL/GenBank/DDBJ databases">
        <title>Genome sequencing of the rare red list fungi Dentipellis fragilis.</title>
        <authorList>
            <person name="Buettner E."/>
            <person name="Kellner H."/>
        </authorList>
    </citation>
    <scope>NUCLEOTIDE SEQUENCE [LARGE SCALE GENOMIC DNA]</scope>
    <source>
        <strain evidence="1 2">DSM 105465</strain>
    </source>
</reference>
<evidence type="ECO:0000313" key="1">
    <source>
        <dbReference type="EMBL" id="TFY63671.1"/>
    </source>
</evidence>
<gene>
    <name evidence="1" type="ORF">EVG20_g6221</name>
</gene>
<comment type="caution">
    <text evidence="1">The sequence shown here is derived from an EMBL/GenBank/DDBJ whole genome shotgun (WGS) entry which is preliminary data.</text>
</comment>
<proteinExistence type="predicted"/>
<dbReference type="Proteomes" id="UP000298327">
    <property type="component" value="Unassembled WGS sequence"/>
</dbReference>
<organism evidence="1 2">
    <name type="scientific">Dentipellis fragilis</name>
    <dbReference type="NCBI Taxonomy" id="205917"/>
    <lineage>
        <taxon>Eukaryota</taxon>
        <taxon>Fungi</taxon>
        <taxon>Dikarya</taxon>
        <taxon>Basidiomycota</taxon>
        <taxon>Agaricomycotina</taxon>
        <taxon>Agaricomycetes</taxon>
        <taxon>Russulales</taxon>
        <taxon>Hericiaceae</taxon>
        <taxon>Dentipellis</taxon>
    </lineage>
</organism>
<protein>
    <submittedName>
        <fullName evidence="1">Uncharacterized protein</fullName>
    </submittedName>
</protein>
<dbReference type="AlphaFoldDB" id="A0A4Y9YQ55"/>
<evidence type="ECO:0000313" key="2">
    <source>
        <dbReference type="Proteomes" id="UP000298327"/>
    </source>
</evidence>